<proteinExistence type="predicted"/>
<dbReference type="EMBL" id="CAJNNV010027707">
    <property type="protein sequence ID" value="CAE8621321.1"/>
    <property type="molecule type" value="Genomic_DNA"/>
</dbReference>
<dbReference type="EMBL" id="CAJNNV010002386">
    <property type="protein sequence ID" value="CAE8587075.1"/>
    <property type="molecule type" value="Genomic_DNA"/>
</dbReference>
<evidence type="ECO:0000313" key="1">
    <source>
        <dbReference type="EMBL" id="CAE8587075.1"/>
    </source>
</evidence>
<gene>
    <name evidence="2" type="ORF">PGLA1383_LOCUS38842</name>
    <name evidence="1" type="ORF">PGLA1383_LOCUS5917</name>
</gene>
<dbReference type="PROSITE" id="PS51221">
    <property type="entry name" value="TTL"/>
    <property type="match status" value="1"/>
</dbReference>
<sequence length="422" mass="46210">MPAGETAHAAPEVKKWHDHNWDEVLAGKGTADRYFARSGLIRKDLLASYAPPGRHPPTVVLRSFSELQQAFEDLGCGGKASTDSETRRSVRFVLKKAHSSNANGIRFFTEEEALRIIDAECDDAGKGLDEKVGSWPSRSIGEVLAALNGKKTDASFLRWAAVAGGLAVASGMFVFCCSGPRLGNARGVGTALVAAPLLIPHAMVHQQCCSSSRNGSVAKVLETVREIQQLFEPPASKEGEVWVLQRHINPWLHCGRKFHLRVLLLCVGDLAAYVHEDVRLLLATEPFETGRWDSGRLHAHVTNMGVGRDHSEYSEDDQNLSLGVLGEEVAERFLREVIEVLGSTLSRLREAGRRHFFTRSNCWELFGVDFLMQAGSGRAILLEVNPSPSLAMYGIGPSVRQDLVGPDPLSSVPAMWRKVNLT</sequence>
<dbReference type="PANTHER" id="PTHR47551:SF1">
    <property type="entry name" value="TUBULIN--TYROSINE LIGASE PBY1-RELATED"/>
    <property type="match status" value="1"/>
</dbReference>
<organism evidence="2 3">
    <name type="scientific">Polarella glacialis</name>
    <name type="common">Dinoflagellate</name>
    <dbReference type="NCBI Taxonomy" id="89957"/>
    <lineage>
        <taxon>Eukaryota</taxon>
        <taxon>Sar</taxon>
        <taxon>Alveolata</taxon>
        <taxon>Dinophyceae</taxon>
        <taxon>Suessiales</taxon>
        <taxon>Suessiaceae</taxon>
        <taxon>Polarella</taxon>
    </lineage>
</organism>
<accession>A0A813GAS8</accession>
<dbReference type="OMA" id="LPNCYEL"/>
<dbReference type="Gene3D" id="3.30.470.20">
    <property type="entry name" value="ATP-grasp fold, B domain"/>
    <property type="match status" value="1"/>
</dbReference>
<dbReference type="InterPro" id="IPR004344">
    <property type="entry name" value="TTL/TTLL_fam"/>
</dbReference>
<comment type="caution">
    <text evidence="2">The sequence shown here is derived from an EMBL/GenBank/DDBJ whole genome shotgun (WGS) entry which is preliminary data.</text>
</comment>
<dbReference type="InterPro" id="IPR027746">
    <property type="entry name" value="TTL"/>
</dbReference>
<keyword evidence="3" id="KW-1185">Reference proteome</keyword>
<dbReference type="GO" id="GO:0000932">
    <property type="term" value="C:P-body"/>
    <property type="evidence" value="ECO:0007669"/>
    <property type="project" value="TreeGrafter"/>
</dbReference>
<dbReference type="AlphaFoldDB" id="A0A813GAS8"/>
<dbReference type="PANTHER" id="PTHR47551">
    <property type="entry name" value="TUBULIN--TYROSINE LIGASE PBY1-RELATED"/>
    <property type="match status" value="1"/>
</dbReference>
<dbReference type="Proteomes" id="UP000654075">
    <property type="component" value="Unassembled WGS sequence"/>
</dbReference>
<name>A0A813GAS8_POLGL</name>
<evidence type="ECO:0000313" key="2">
    <source>
        <dbReference type="EMBL" id="CAE8621321.1"/>
    </source>
</evidence>
<dbReference type="SUPFAM" id="SSF56059">
    <property type="entry name" value="Glutathione synthetase ATP-binding domain-like"/>
    <property type="match status" value="1"/>
</dbReference>
<evidence type="ECO:0008006" key="4">
    <source>
        <dbReference type="Google" id="ProtNLM"/>
    </source>
</evidence>
<reference evidence="2" key="1">
    <citation type="submission" date="2021-02" db="EMBL/GenBank/DDBJ databases">
        <authorList>
            <person name="Dougan E. K."/>
            <person name="Rhodes N."/>
            <person name="Thang M."/>
            <person name="Chan C."/>
        </authorList>
    </citation>
    <scope>NUCLEOTIDE SEQUENCE</scope>
</reference>
<evidence type="ECO:0000313" key="3">
    <source>
        <dbReference type="Proteomes" id="UP000654075"/>
    </source>
</evidence>
<dbReference type="Pfam" id="PF03133">
    <property type="entry name" value="TTL"/>
    <property type="match status" value="1"/>
</dbReference>
<protein>
    <recommendedName>
        <fullName evidence="4">Tubulin--tyrosine ligase-like protein 9</fullName>
    </recommendedName>
</protein>
<dbReference type="OrthoDB" id="418258at2759"/>